<evidence type="ECO:0000256" key="1">
    <source>
        <dbReference type="SAM" id="MobiDB-lite"/>
    </source>
</evidence>
<dbReference type="Proteomes" id="UP000663297">
    <property type="component" value="Chromosome 4"/>
</dbReference>
<protein>
    <submittedName>
        <fullName evidence="3">Uncharacterized protein</fullName>
    </submittedName>
</protein>
<keyword evidence="2" id="KW-0472">Membrane</keyword>
<name>A0A7S8DIR6_FUSCU</name>
<feature type="region of interest" description="Disordered" evidence="1">
    <location>
        <begin position="142"/>
        <end position="173"/>
    </location>
</feature>
<accession>A0A7S8DIR6</accession>
<dbReference type="EMBL" id="CP064750">
    <property type="protein sequence ID" value="QPC69201.1"/>
    <property type="molecule type" value="Genomic_DNA"/>
</dbReference>
<gene>
    <name evidence="3" type="ORF">HYE67_011432</name>
</gene>
<feature type="transmembrane region" description="Helical" evidence="2">
    <location>
        <begin position="300"/>
        <end position="319"/>
    </location>
</feature>
<dbReference type="AlphaFoldDB" id="A0A7S8DIR6"/>
<reference evidence="3" key="1">
    <citation type="submission" date="2020-11" db="EMBL/GenBank/DDBJ databases">
        <title>The chromosome-scale genome resource for two endophytic Fusarium species: F. culmorum and F. pseudograminearum.</title>
        <authorList>
            <person name="Yuan Z."/>
        </authorList>
    </citation>
    <scope>NUCLEOTIDE SEQUENCE</scope>
    <source>
        <strain evidence="3">Class2-1B</strain>
    </source>
</reference>
<dbReference type="Gene3D" id="2.60.120.260">
    <property type="entry name" value="Galactose-binding domain-like"/>
    <property type="match status" value="1"/>
</dbReference>
<proteinExistence type="predicted"/>
<feature type="transmembrane region" description="Helical" evidence="2">
    <location>
        <begin position="365"/>
        <end position="391"/>
    </location>
</feature>
<keyword evidence="2" id="KW-0812">Transmembrane</keyword>
<feature type="transmembrane region" description="Helical" evidence="2">
    <location>
        <begin position="259"/>
        <end position="280"/>
    </location>
</feature>
<evidence type="ECO:0000313" key="3">
    <source>
        <dbReference type="EMBL" id="QPC69201.1"/>
    </source>
</evidence>
<sequence>MVPRLDTAHNYRPQYPEIRRYARCISRCDTDHDIYVFAKLGQQDVTGTQLVNTNVPLKDLIPPVNEYTEADHACFLKYLGLTRLVRGSYAVTKVDPNPRRLIGKWPEYTNTTRKVILPGTATKLEIPIWPTGIIFQESDTMTGENEQLLSREDEPGQHGPLHQFSRHVDQRGPDTCTETHELRQWRSTNKNTKIDESQILLESDTEYVGLILPPAQESDVNKPQREDDYEVASTYTEQNNTTDHNHNHDFNASTRLQCIVGIVTGGLLALACIASGIYILATQREKIALHVGLDTTTREVLSLVFNIILTFCIDSMAFVHSLSLRWALYGEHRLEFNTNLRLFTSSTKSGPNRCYLVLPSDMNEVLINGFALLTLGLALLGHAALSIWCIWTRSGSILNWSSNPLSNCLSAVQNGMLQRRHGRCMRSVHDRNPPLQLGADIDTPPICPRQRQENMYTLSRRVRRIIWLLWALVILAIGWMFTILGLDLAYAADSGLHCPPSTDSLRWEIVGPGSCSSNMASLSMSPFSQIPEGYNKHPLLQVFLGLLFISAVQATQSIALHCTELLVNISRDETIWRNAYRNRSRSRKEPKGALLVSDSLKNAVSSWEYIILSLFKSLLHWSVGQAVQPSFYTDFPEDIATLDPASLNEEMTVVGVIFYMVYTRLLLYAVLAILVASFATFLAMRKRSGPQPATMGHLQTIADLVDDWTPSENRRIYWGDKGESSTSAVRHAGTTCKPETLGQILPNALYAS</sequence>
<evidence type="ECO:0000256" key="2">
    <source>
        <dbReference type="SAM" id="Phobius"/>
    </source>
</evidence>
<organism evidence="3 4">
    <name type="scientific">Fusarium culmorum</name>
    <dbReference type="NCBI Taxonomy" id="5516"/>
    <lineage>
        <taxon>Eukaryota</taxon>
        <taxon>Fungi</taxon>
        <taxon>Dikarya</taxon>
        <taxon>Ascomycota</taxon>
        <taxon>Pezizomycotina</taxon>
        <taxon>Sordariomycetes</taxon>
        <taxon>Hypocreomycetidae</taxon>
        <taxon>Hypocreales</taxon>
        <taxon>Nectriaceae</taxon>
        <taxon>Fusarium</taxon>
    </lineage>
</organism>
<feature type="transmembrane region" description="Helical" evidence="2">
    <location>
        <begin position="665"/>
        <end position="684"/>
    </location>
</feature>
<evidence type="ECO:0000313" key="4">
    <source>
        <dbReference type="Proteomes" id="UP000663297"/>
    </source>
</evidence>
<feature type="transmembrane region" description="Helical" evidence="2">
    <location>
        <begin position="465"/>
        <end position="486"/>
    </location>
</feature>
<keyword evidence="2" id="KW-1133">Transmembrane helix</keyword>